<dbReference type="AlphaFoldDB" id="A0A183W869"/>
<dbReference type="Pfam" id="PF00642">
    <property type="entry name" value="zf-CCCH"/>
    <property type="match status" value="2"/>
</dbReference>
<dbReference type="InterPro" id="IPR036855">
    <property type="entry name" value="Znf_CCCH_sf"/>
</dbReference>
<dbReference type="SMART" id="SM00356">
    <property type="entry name" value="ZnF_C3H1"/>
    <property type="match status" value="2"/>
</dbReference>
<reference evidence="5" key="1">
    <citation type="submission" date="2022-06" db="EMBL/GenBank/DDBJ databases">
        <authorList>
            <person name="Berger JAMES D."/>
            <person name="Berger JAMES D."/>
        </authorList>
    </citation>
    <scope>NUCLEOTIDE SEQUENCE [LARGE SCALE GENOMIC DNA]</scope>
</reference>
<dbReference type="GO" id="GO:0008270">
    <property type="term" value="F:zinc ion binding"/>
    <property type="evidence" value="ECO:0007669"/>
    <property type="project" value="UniProtKB-KW"/>
</dbReference>
<evidence type="ECO:0000313" key="6">
    <source>
        <dbReference type="WBParaSite" id="TREG1_73910.1"/>
    </source>
</evidence>
<keyword evidence="4" id="KW-0862">Zinc</keyword>
<dbReference type="InterPro" id="IPR000571">
    <property type="entry name" value="Znf_CCCH"/>
</dbReference>
<organism evidence="5 6">
    <name type="scientific">Trichobilharzia regenti</name>
    <name type="common">Nasal bird schistosome</name>
    <dbReference type="NCBI Taxonomy" id="157069"/>
    <lineage>
        <taxon>Eukaryota</taxon>
        <taxon>Metazoa</taxon>
        <taxon>Spiralia</taxon>
        <taxon>Lophotrochozoa</taxon>
        <taxon>Platyhelminthes</taxon>
        <taxon>Trematoda</taxon>
        <taxon>Digenea</taxon>
        <taxon>Strigeidida</taxon>
        <taxon>Schistosomatoidea</taxon>
        <taxon>Schistosomatidae</taxon>
        <taxon>Trichobilharzia</taxon>
    </lineage>
</organism>
<evidence type="ECO:0000256" key="1">
    <source>
        <dbReference type="ARBA" id="ARBA00022723"/>
    </source>
</evidence>
<evidence type="ECO:0000256" key="3">
    <source>
        <dbReference type="ARBA" id="ARBA00022771"/>
    </source>
</evidence>
<keyword evidence="5" id="KW-1185">Reference proteome</keyword>
<evidence type="ECO:0000313" key="5">
    <source>
        <dbReference type="Proteomes" id="UP000050795"/>
    </source>
</evidence>
<reference evidence="6" key="2">
    <citation type="submission" date="2023-11" db="UniProtKB">
        <authorList>
            <consortium name="WormBaseParasite"/>
        </authorList>
    </citation>
    <scope>IDENTIFICATION</scope>
</reference>
<dbReference type="GO" id="GO:0003729">
    <property type="term" value="F:mRNA binding"/>
    <property type="evidence" value="ECO:0007669"/>
    <property type="project" value="InterPro"/>
</dbReference>
<dbReference type="PANTHER" id="PTHR12547">
    <property type="entry name" value="CCCH ZINC FINGER/TIS11-RELATED"/>
    <property type="match status" value="1"/>
</dbReference>
<keyword evidence="1" id="KW-0479">Metal-binding</keyword>
<dbReference type="PANTHER" id="PTHR12547:SF18">
    <property type="entry name" value="PROTEIN TIS11"/>
    <property type="match status" value="1"/>
</dbReference>
<dbReference type="PROSITE" id="PS50103">
    <property type="entry name" value="ZF_C3H1"/>
    <property type="match status" value="2"/>
</dbReference>
<proteinExistence type="predicted"/>
<dbReference type="OrthoDB" id="410307at2759"/>
<dbReference type="WBParaSite" id="TREG1_73910.1">
    <property type="protein sequence ID" value="TREG1_73910.1"/>
    <property type="gene ID" value="TREG1_73910"/>
</dbReference>
<dbReference type="SUPFAM" id="SSF90229">
    <property type="entry name" value="CCCH zinc finger"/>
    <property type="match status" value="2"/>
</dbReference>
<evidence type="ECO:0000256" key="4">
    <source>
        <dbReference type="ARBA" id="ARBA00022833"/>
    </source>
</evidence>
<protein>
    <submittedName>
        <fullName evidence="6">C3H1-type domain-containing protein</fullName>
    </submittedName>
</protein>
<keyword evidence="3" id="KW-0863">Zinc-finger</keyword>
<dbReference type="Proteomes" id="UP000050795">
    <property type="component" value="Unassembled WGS sequence"/>
</dbReference>
<sequence length="438" mass="49603">MQKNLANFRITNSPFYHVLNTVVVNNTMSSTAAITASNITVPSDDCLHHLNTNAISRLPDDMYKHTKENQPDVKQIDENSSLPDNLKMIINKAWEACNDENIENIPPQMKRISDDTPNIIPKTITTAANTPIVCTCQPNEVILTATQVPSPFTTSPDSGLGYEHMIHRDRRVLHDAVRQPFTWSQSQQQPQHHQTHQTCIQGPVVIPKPRPLVRQKENIDPNLFFYPPTSSSGKSVKGTGDSNKIHYQVIPRISQQMTSSTIISTSTATMNKSISNANNNNNIKSVQMPMRHPFKRRQDAIYNARYKTQPCVHYQKHKHCPLGENCHFAHGPEDLKHPEFHPKYRTQNCYNYARTGDCPYGEKCFFVHPDDELLTASSFYHHQLENSGNHNSVNTINPWNGESFTGQAIMSNINNTGNDNSTFIDSVLLYSYLRQVAI</sequence>
<accession>A0A183W869</accession>
<evidence type="ECO:0000256" key="2">
    <source>
        <dbReference type="ARBA" id="ARBA00022737"/>
    </source>
</evidence>
<keyword evidence="2" id="KW-0677">Repeat</keyword>
<dbReference type="Gene3D" id="4.10.1000.10">
    <property type="entry name" value="Zinc finger, CCCH-type"/>
    <property type="match status" value="2"/>
</dbReference>
<dbReference type="InterPro" id="IPR045877">
    <property type="entry name" value="ZFP36-like"/>
</dbReference>
<name>A0A183W869_TRIRE</name>
<dbReference type="GO" id="GO:0043186">
    <property type="term" value="C:P granule"/>
    <property type="evidence" value="ECO:0007669"/>
    <property type="project" value="UniProtKB-ARBA"/>
</dbReference>
<dbReference type="FunFam" id="4.10.1000.10:FF:000018">
    <property type="entry name" value="Zinc finger protein"/>
    <property type="match status" value="1"/>
</dbReference>